<dbReference type="Proteomes" id="UP000244225">
    <property type="component" value="Unassembled WGS sequence"/>
</dbReference>
<reference evidence="1 2" key="1">
    <citation type="submission" date="2018-04" db="EMBL/GenBank/DDBJ databases">
        <title>Genomic Encyclopedia of Archaeal and Bacterial Type Strains, Phase II (KMG-II): from individual species to whole genera.</title>
        <authorList>
            <person name="Goeker M."/>
        </authorList>
    </citation>
    <scope>NUCLEOTIDE SEQUENCE [LARGE SCALE GENOMIC DNA]</scope>
    <source>
        <strain evidence="1 2">DSM 100162</strain>
    </source>
</reference>
<accession>A0A2T5YEV7</accession>
<dbReference type="PROSITE" id="PS51257">
    <property type="entry name" value="PROKAR_LIPOPROTEIN"/>
    <property type="match status" value="1"/>
</dbReference>
<gene>
    <name evidence="1" type="ORF">C8N40_108133</name>
</gene>
<organism evidence="1 2">
    <name type="scientific">Pontibacter mucosus</name>
    <dbReference type="NCBI Taxonomy" id="1649266"/>
    <lineage>
        <taxon>Bacteria</taxon>
        <taxon>Pseudomonadati</taxon>
        <taxon>Bacteroidota</taxon>
        <taxon>Cytophagia</taxon>
        <taxon>Cytophagales</taxon>
        <taxon>Hymenobacteraceae</taxon>
        <taxon>Pontibacter</taxon>
    </lineage>
</organism>
<dbReference type="InterPro" id="IPR025366">
    <property type="entry name" value="DUF4270"/>
</dbReference>
<keyword evidence="2" id="KW-1185">Reference proteome</keyword>
<protein>
    <submittedName>
        <fullName evidence="1">Uncharacterized protein DUF4270</fullName>
    </submittedName>
</protein>
<dbReference type="RefSeq" id="WP_170114122.1">
    <property type="nucleotide sequence ID" value="NZ_QBKI01000008.1"/>
</dbReference>
<evidence type="ECO:0000313" key="1">
    <source>
        <dbReference type="EMBL" id="PTX15241.1"/>
    </source>
</evidence>
<comment type="caution">
    <text evidence="1">The sequence shown here is derived from an EMBL/GenBank/DDBJ whole genome shotgun (WGS) entry which is preliminary data.</text>
</comment>
<dbReference type="AlphaFoldDB" id="A0A2T5YEV7"/>
<proteinExistence type="predicted"/>
<name>A0A2T5YEV7_9BACT</name>
<dbReference type="Pfam" id="PF14092">
    <property type="entry name" value="DUF4270"/>
    <property type="match status" value="1"/>
</dbReference>
<evidence type="ECO:0000313" key="2">
    <source>
        <dbReference type="Proteomes" id="UP000244225"/>
    </source>
</evidence>
<sequence length="466" mass="50883">MQFPTKKSLFRKKFNHLLYCLGAVLLLASCEDPNELGLELVEDNVSGTFVDTLTLNLTTVKADSIATSGRGSMLVGQYTTPQTGTLRASTYFQVGPSALPTLNAEAAFDSIKLHLPTSGYYYGDTTQSLTLSIHELTSALTARALPPTVPQEEPNSYFYQNAALYNTTKATLQPEPLATYTFAPRPVRKDTLIIDLSDDLGKRWFDLHKAGDEKIKDVTNFVAYFKGLAITSTAGNAVIGFPTSGAIVRLYFSEPSASGGARTVKTMDFPLANAPLQYNRYEGDYTGTPLEGLQNAKELPASQAGEIAVAQSGTGLFIRIDIPHLDKLREIVRPELINKATLVVEPFRGASTTYPFPVPASMGLYQTAGNNVQYSPLPMEYPDPRSPQLLTSNFIKSSETATDGRYEFSITEYLISRLKDGRELNKPLYLAPTAAEVQGGVSRLVVGAPSPALKNVRLRIYYTTIQ</sequence>
<dbReference type="EMBL" id="QBKI01000008">
    <property type="protein sequence ID" value="PTX15241.1"/>
    <property type="molecule type" value="Genomic_DNA"/>
</dbReference>